<dbReference type="EMBL" id="GGEC01068021">
    <property type="protein sequence ID" value="MBX48505.1"/>
    <property type="molecule type" value="Transcribed_RNA"/>
</dbReference>
<reference evidence="2" key="1">
    <citation type="submission" date="2018-02" db="EMBL/GenBank/DDBJ databases">
        <title>Rhizophora mucronata_Transcriptome.</title>
        <authorList>
            <person name="Meera S.P."/>
            <person name="Sreeshan A."/>
            <person name="Augustine A."/>
        </authorList>
    </citation>
    <scope>NUCLEOTIDE SEQUENCE</scope>
    <source>
        <tissue evidence="2">Leaf</tissue>
    </source>
</reference>
<organism evidence="2">
    <name type="scientific">Rhizophora mucronata</name>
    <name type="common">Asiatic mangrove</name>
    <dbReference type="NCBI Taxonomy" id="61149"/>
    <lineage>
        <taxon>Eukaryota</taxon>
        <taxon>Viridiplantae</taxon>
        <taxon>Streptophyta</taxon>
        <taxon>Embryophyta</taxon>
        <taxon>Tracheophyta</taxon>
        <taxon>Spermatophyta</taxon>
        <taxon>Magnoliopsida</taxon>
        <taxon>eudicotyledons</taxon>
        <taxon>Gunneridae</taxon>
        <taxon>Pentapetalae</taxon>
        <taxon>rosids</taxon>
        <taxon>fabids</taxon>
        <taxon>Malpighiales</taxon>
        <taxon>Rhizophoraceae</taxon>
        <taxon>Rhizophora</taxon>
    </lineage>
</organism>
<keyword evidence="1" id="KW-1133">Transmembrane helix</keyword>
<feature type="transmembrane region" description="Helical" evidence="1">
    <location>
        <begin position="21"/>
        <end position="42"/>
    </location>
</feature>
<keyword evidence="1" id="KW-0472">Membrane</keyword>
<name>A0A2P2P172_RHIMU</name>
<accession>A0A2P2P172</accession>
<sequence length="68" mass="8197">MARELVLLGRNFHFRGACMMVHRMQIVVCFFFIVYLIPMFQLKFGTDAYNFMYCLFEMLNHAVHIIEK</sequence>
<proteinExistence type="predicted"/>
<evidence type="ECO:0000256" key="1">
    <source>
        <dbReference type="SAM" id="Phobius"/>
    </source>
</evidence>
<keyword evidence="1" id="KW-0812">Transmembrane</keyword>
<evidence type="ECO:0000313" key="2">
    <source>
        <dbReference type="EMBL" id="MBX48505.1"/>
    </source>
</evidence>
<dbReference type="AlphaFoldDB" id="A0A2P2P172"/>
<protein>
    <submittedName>
        <fullName evidence="2">Uncharacterized protein</fullName>
    </submittedName>
</protein>